<evidence type="ECO:0000256" key="12">
    <source>
        <dbReference type="SAM" id="MobiDB-lite"/>
    </source>
</evidence>
<keyword evidence="6 11" id="KW-0798">TonB box</keyword>
<dbReference type="InterPro" id="IPR036942">
    <property type="entry name" value="Beta-barrel_TonB_sf"/>
</dbReference>
<organism evidence="15 16">
    <name type="scientific">Desulfonema ishimotonii</name>
    <dbReference type="NCBI Taxonomy" id="45657"/>
    <lineage>
        <taxon>Bacteria</taxon>
        <taxon>Pseudomonadati</taxon>
        <taxon>Thermodesulfobacteriota</taxon>
        <taxon>Desulfobacteria</taxon>
        <taxon>Desulfobacterales</taxon>
        <taxon>Desulfococcaceae</taxon>
        <taxon>Desulfonema</taxon>
    </lineage>
</organism>
<evidence type="ECO:0000313" key="16">
    <source>
        <dbReference type="Proteomes" id="UP000288096"/>
    </source>
</evidence>
<feature type="domain" description="TonB-dependent receptor plug" evidence="14">
    <location>
        <begin position="53"/>
        <end position="155"/>
    </location>
</feature>
<dbReference type="CDD" id="cd01347">
    <property type="entry name" value="ligand_gated_channel"/>
    <property type="match status" value="1"/>
</dbReference>
<sequence>MRKAEFVIILILAVLLPFTPACRGEEEKEGAHELEEIIVTAPKPEDVPDYVQDVISPEEIRRPVMSGSVLDALGNQAGIQFQRGSLSSSESGKLRLRGFNENRLRILRDGIPVHRDGSFGNGPVDWSTLSGEDVERIEIHRGAGPAKFGNTLGGVVNIVTRKPDEKPETSISTVYGSHDTWDTKASHAWKIGPAAWSLSASHYETDGYLRNNFTERDNFSADLSFDLSGGFEMGAGLTVSDMENGNPVYNRPDSPYYKGGDPDADERELGGPGIGARLLQGAFAWGERSATEDENIAFTAFGLKKFASGHIRTDFRIWNQDRHEVYYDATDSNKKIYERDTKAEDDNWSLQAEAVFQLGAHRLEAGGEVQRHGWGEQTVRFIDESYFNGSINFFKFIREGFKGQPDTLGYYAAYVQDTWEIHPKVTLEAGLRQEWFEADSIDSDAFGFDWPAEVGELDENHADPRVALTVRPWEGGSFTARFGIAHRYPTSPEYFWWYLNNGTGFFNTDFNSEEARQYELSYEQSVSDMFDFFVRGYYYDIRDYIASTFVPGVGSVYYNIGEAEIKGTEIGVSADLPYNLRAWANFTWQEGDKDDDPWDTENQLAGQLADFPEIMFNAGLDYAYGEKFTARLWLNYVDDREHFKGRELTELDAYTLLNASATYRVCETKHGKWDLLLSAANLLDEDYEEEEGYPMAGATVIGGVRVSF</sequence>
<dbReference type="AlphaFoldDB" id="A0A401G2B1"/>
<dbReference type="SUPFAM" id="SSF56935">
    <property type="entry name" value="Porins"/>
    <property type="match status" value="1"/>
</dbReference>
<dbReference type="GO" id="GO:0015344">
    <property type="term" value="F:siderophore uptake transmembrane transporter activity"/>
    <property type="evidence" value="ECO:0007669"/>
    <property type="project" value="TreeGrafter"/>
</dbReference>
<keyword evidence="4 10" id="KW-0812">Transmembrane</keyword>
<dbReference type="InterPro" id="IPR037066">
    <property type="entry name" value="Plug_dom_sf"/>
</dbReference>
<dbReference type="RefSeq" id="WP_124330416.1">
    <property type="nucleotide sequence ID" value="NZ_BEXT01000001.1"/>
</dbReference>
<dbReference type="Proteomes" id="UP000288096">
    <property type="component" value="Unassembled WGS sequence"/>
</dbReference>
<evidence type="ECO:0000256" key="10">
    <source>
        <dbReference type="PROSITE-ProRule" id="PRU01360"/>
    </source>
</evidence>
<dbReference type="PANTHER" id="PTHR30069:SF29">
    <property type="entry name" value="HEMOGLOBIN AND HEMOGLOBIN-HAPTOGLOBIN-BINDING PROTEIN 1-RELATED"/>
    <property type="match status" value="1"/>
</dbReference>
<comment type="subcellular location">
    <subcellularLocation>
        <location evidence="1 10">Cell outer membrane</location>
        <topology evidence="1 10">Multi-pass membrane protein</topology>
    </subcellularLocation>
</comment>
<protein>
    <submittedName>
        <fullName evidence="15">TonB-dependent receptor</fullName>
    </submittedName>
</protein>
<keyword evidence="16" id="KW-1185">Reference proteome</keyword>
<dbReference type="Gene3D" id="2.40.170.20">
    <property type="entry name" value="TonB-dependent receptor, beta-barrel domain"/>
    <property type="match status" value="1"/>
</dbReference>
<evidence type="ECO:0000256" key="4">
    <source>
        <dbReference type="ARBA" id="ARBA00022692"/>
    </source>
</evidence>
<dbReference type="PANTHER" id="PTHR30069">
    <property type="entry name" value="TONB-DEPENDENT OUTER MEMBRANE RECEPTOR"/>
    <property type="match status" value="1"/>
</dbReference>
<name>A0A401G2B1_9BACT</name>
<comment type="similarity">
    <text evidence="10 11">Belongs to the TonB-dependent receptor family.</text>
</comment>
<keyword evidence="5" id="KW-0732">Signal</keyword>
<evidence type="ECO:0000259" key="14">
    <source>
        <dbReference type="Pfam" id="PF07715"/>
    </source>
</evidence>
<keyword evidence="8 15" id="KW-0675">Receptor</keyword>
<keyword evidence="2 10" id="KW-0813">Transport</keyword>
<keyword evidence="3 10" id="KW-1134">Transmembrane beta strand</keyword>
<accession>A0A401G2B1</accession>
<evidence type="ECO:0000256" key="6">
    <source>
        <dbReference type="ARBA" id="ARBA00023077"/>
    </source>
</evidence>
<dbReference type="Gene3D" id="2.170.130.10">
    <property type="entry name" value="TonB-dependent receptor, plug domain"/>
    <property type="match status" value="1"/>
</dbReference>
<evidence type="ECO:0000313" key="15">
    <source>
        <dbReference type="EMBL" id="GBC63335.1"/>
    </source>
</evidence>
<dbReference type="InterPro" id="IPR000531">
    <property type="entry name" value="Beta-barrel_TonB"/>
</dbReference>
<feature type="region of interest" description="Disordered" evidence="12">
    <location>
        <begin position="242"/>
        <end position="267"/>
    </location>
</feature>
<dbReference type="OrthoDB" id="5411360at2"/>
<dbReference type="EMBL" id="BEXT01000001">
    <property type="protein sequence ID" value="GBC63335.1"/>
    <property type="molecule type" value="Genomic_DNA"/>
</dbReference>
<dbReference type="Pfam" id="PF07715">
    <property type="entry name" value="Plug"/>
    <property type="match status" value="1"/>
</dbReference>
<keyword evidence="9 10" id="KW-0998">Cell outer membrane</keyword>
<evidence type="ECO:0000256" key="8">
    <source>
        <dbReference type="ARBA" id="ARBA00023170"/>
    </source>
</evidence>
<evidence type="ECO:0000256" key="2">
    <source>
        <dbReference type="ARBA" id="ARBA00022448"/>
    </source>
</evidence>
<keyword evidence="7 10" id="KW-0472">Membrane</keyword>
<proteinExistence type="inferred from homology"/>
<evidence type="ECO:0000256" key="7">
    <source>
        <dbReference type="ARBA" id="ARBA00023136"/>
    </source>
</evidence>
<reference evidence="16" key="1">
    <citation type="submission" date="2017-11" db="EMBL/GenBank/DDBJ databases">
        <authorList>
            <person name="Watanabe M."/>
            <person name="Kojima H."/>
        </authorList>
    </citation>
    <scope>NUCLEOTIDE SEQUENCE [LARGE SCALE GENOMIC DNA]</scope>
    <source>
        <strain evidence="16">Tokyo 01</strain>
    </source>
</reference>
<evidence type="ECO:0000256" key="5">
    <source>
        <dbReference type="ARBA" id="ARBA00022729"/>
    </source>
</evidence>
<evidence type="ECO:0000259" key="13">
    <source>
        <dbReference type="Pfam" id="PF00593"/>
    </source>
</evidence>
<dbReference type="PROSITE" id="PS52016">
    <property type="entry name" value="TONB_DEPENDENT_REC_3"/>
    <property type="match status" value="1"/>
</dbReference>
<dbReference type="InterPro" id="IPR039426">
    <property type="entry name" value="TonB-dep_rcpt-like"/>
</dbReference>
<evidence type="ECO:0000256" key="11">
    <source>
        <dbReference type="RuleBase" id="RU003357"/>
    </source>
</evidence>
<dbReference type="InterPro" id="IPR012910">
    <property type="entry name" value="Plug_dom"/>
</dbReference>
<comment type="caution">
    <text evidence="15">The sequence shown here is derived from an EMBL/GenBank/DDBJ whole genome shotgun (WGS) entry which is preliminary data.</text>
</comment>
<dbReference type="Pfam" id="PF00593">
    <property type="entry name" value="TonB_dep_Rec_b-barrel"/>
    <property type="match status" value="1"/>
</dbReference>
<gene>
    <name evidence="15" type="ORF">DENIS_4329</name>
</gene>
<reference evidence="16" key="2">
    <citation type="submission" date="2019-01" db="EMBL/GenBank/DDBJ databases">
        <title>Genome sequence of Desulfonema ishimotonii strain Tokyo 01.</title>
        <authorList>
            <person name="Fukui M."/>
        </authorList>
    </citation>
    <scope>NUCLEOTIDE SEQUENCE [LARGE SCALE GENOMIC DNA]</scope>
    <source>
        <strain evidence="16">Tokyo 01</strain>
    </source>
</reference>
<evidence type="ECO:0000256" key="1">
    <source>
        <dbReference type="ARBA" id="ARBA00004571"/>
    </source>
</evidence>
<feature type="domain" description="TonB-dependent receptor-like beta-barrel" evidence="13">
    <location>
        <begin position="233"/>
        <end position="682"/>
    </location>
</feature>
<dbReference type="GO" id="GO:0009279">
    <property type="term" value="C:cell outer membrane"/>
    <property type="evidence" value="ECO:0007669"/>
    <property type="project" value="UniProtKB-SubCell"/>
</dbReference>
<evidence type="ECO:0000256" key="3">
    <source>
        <dbReference type="ARBA" id="ARBA00022452"/>
    </source>
</evidence>
<dbReference type="GO" id="GO:0044718">
    <property type="term" value="P:siderophore transmembrane transport"/>
    <property type="evidence" value="ECO:0007669"/>
    <property type="project" value="TreeGrafter"/>
</dbReference>
<evidence type="ECO:0000256" key="9">
    <source>
        <dbReference type="ARBA" id="ARBA00023237"/>
    </source>
</evidence>